<proteinExistence type="predicted"/>
<keyword evidence="4" id="KW-1185">Reference proteome</keyword>
<dbReference type="PANTHER" id="PTHR37464:SF1">
    <property type="entry name" value="BLL2463 PROTEIN"/>
    <property type="match status" value="1"/>
</dbReference>
<comment type="caution">
    <text evidence="3">The sequence shown here is derived from an EMBL/GenBank/DDBJ whole genome shotgun (WGS) entry which is preliminary data.</text>
</comment>
<evidence type="ECO:0000259" key="2">
    <source>
        <dbReference type="Pfam" id="PF07584"/>
    </source>
</evidence>
<dbReference type="Pfam" id="PF07584">
    <property type="entry name" value="BatA"/>
    <property type="match status" value="1"/>
</dbReference>
<keyword evidence="1" id="KW-0472">Membrane</keyword>
<dbReference type="PANTHER" id="PTHR37464">
    <property type="entry name" value="BLL2463 PROTEIN"/>
    <property type="match status" value="1"/>
</dbReference>
<sequence>MELLNPLMLWGGLAVAIPIILHFWHQKKGKIVEWAATQWLIEKNLQQSRGIRLDNLLLLLLRCLLILLLCFFLSKPMINWLDAENSTKKIHLVQPHSLVINNFRFEIEEAIKKGEKLYWIQPSPTPVNDISQLPTIKDFNPIILQSCLNKLATVTDKAQLELYFINNQDLAQSGNIFVPSSFSLHTLVDSLTKTPKPYLAFANQKLFVNTANQLIANTELDKNGRYADNPIYNHSINVLVRNTDKVERRMIDASLKALAEVYQIDISIDTALTTAKKYDWVFSDAIPPRSNAFSASTLYILSNTNRVPDSQLAYQKNVLHIPSGLNPESSELVFNGELPEWLGEVLIKHYQLNPTNKALSNQQLGSLFKYAAPNTVAEESEFSKLLLLAFIVILGIERYLAIRKNA</sequence>
<dbReference type="Proteomes" id="UP000293162">
    <property type="component" value="Unassembled WGS sequence"/>
</dbReference>
<feature type="transmembrane region" description="Helical" evidence="1">
    <location>
        <begin position="56"/>
        <end position="74"/>
    </location>
</feature>
<dbReference type="InterPro" id="IPR024163">
    <property type="entry name" value="Aerotolerance_reg_N"/>
</dbReference>
<dbReference type="AlphaFoldDB" id="A0A4Q5LUH5"/>
<dbReference type="OrthoDB" id="890881at2"/>
<keyword evidence="1" id="KW-0812">Transmembrane</keyword>
<dbReference type="EMBL" id="SEWF01000048">
    <property type="protein sequence ID" value="RYU93331.1"/>
    <property type="molecule type" value="Genomic_DNA"/>
</dbReference>
<keyword evidence="1" id="KW-1133">Transmembrane helix</keyword>
<reference evidence="3 4" key="1">
    <citation type="submission" date="2019-02" db="EMBL/GenBank/DDBJ databases">
        <title>Bacterial novel species Emticicia sp. 17J42-9 isolated from soil.</title>
        <authorList>
            <person name="Jung H.-Y."/>
        </authorList>
    </citation>
    <scope>NUCLEOTIDE SEQUENCE [LARGE SCALE GENOMIC DNA]</scope>
    <source>
        <strain evidence="3 4">17J42-9</strain>
    </source>
</reference>
<name>A0A4Q5LUH5_9BACT</name>
<dbReference type="RefSeq" id="WP_130023555.1">
    <property type="nucleotide sequence ID" value="NZ_SEWF01000048.1"/>
</dbReference>
<dbReference type="NCBIfam" id="TIGR02226">
    <property type="entry name" value="two_anch"/>
    <property type="match status" value="1"/>
</dbReference>
<gene>
    <name evidence="3" type="ORF">EWM59_22750</name>
</gene>
<accession>A0A4Q5LUH5</accession>
<organism evidence="3 4">
    <name type="scientific">Emticicia agri</name>
    <dbReference type="NCBI Taxonomy" id="2492393"/>
    <lineage>
        <taxon>Bacteria</taxon>
        <taxon>Pseudomonadati</taxon>
        <taxon>Bacteroidota</taxon>
        <taxon>Cytophagia</taxon>
        <taxon>Cytophagales</taxon>
        <taxon>Leadbetterellaceae</taxon>
        <taxon>Emticicia</taxon>
    </lineage>
</organism>
<feature type="transmembrane region" description="Helical" evidence="1">
    <location>
        <begin position="6"/>
        <end position="24"/>
    </location>
</feature>
<evidence type="ECO:0000256" key="1">
    <source>
        <dbReference type="SAM" id="Phobius"/>
    </source>
</evidence>
<dbReference type="InterPro" id="IPR011933">
    <property type="entry name" value="Double_TM_dom"/>
</dbReference>
<evidence type="ECO:0000313" key="4">
    <source>
        <dbReference type="Proteomes" id="UP000293162"/>
    </source>
</evidence>
<evidence type="ECO:0000313" key="3">
    <source>
        <dbReference type="EMBL" id="RYU93331.1"/>
    </source>
</evidence>
<protein>
    <recommendedName>
        <fullName evidence="2">Aerotolerance regulator N-terminal domain-containing protein</fullName>
    </recommendedName>
</protein>
<feature type="domain" description="Aerotolerance regulator N-terminal" evidence="2">
    <location>
        <begin position="1"/>
        <end position="76"/>
    </location>
</feature>